<keyword evidence="2" id="KW-1185">Reference proteome</keyword>
<evidence type="ECO:0000313" key="1">
    <source>
        <dbReference type="EMBL" id="GAV09708.1"/>
    </source>
</evidence>
<organism evidence="1 2">
    <name type="scientific">Ramazzottius varieornatus</name>
    <name type="common">Water bear</name>
    <name type="synonym">Tardigrade</name>
    <dbReference type="NCBI Taxonomy" id="947166"/>
    <lineage>
        <taxon>Eukaryota</taxon>
        <taxon>Metazoa</taxon>
        <taxon>Ecdysozoa</taxon>
        <taxon>Tardigrada</taxon>
        <taxon>Eutardigrada</taxon>
        <taxon>Parachela</taxon>
        <taxon>Hypsibioidea</taxon>
        <taxon>Ramazzottiidae</taxon>
        <taxon>Ramazzottius</taxon>
    </lineage>
</organism>
<dbReference type="EMBL" id="BDGG01000025">
    <property type="protein sequence ID" value="GAV09708.1"/>
    <property type="molecule type" value="Genomic_DNA"/>
</dbReference>
<gene>
    <name evidence="1" type="primary">RvY_19201-1</name>
    <name evidence="1" type="synonym">RvY_19201.1</name>
    <name evidence="1" type="ORF">RvY_19201</name>
</gene>
<proteinExistence type="predicted"/>
<dbReference type="Proteomes" id="UP000186922">
    <property type="component" value="Unassembled WGS sequence"/>
</dbReference>
<name>A0A1D1WAQ4_RAMVA</name>
<comment type="caution">
    <text evidence="1">The sequence shown here is derived from an EMBL/GenBank/DDBJ whole genome shotgun (WGS) entry which is preliminary data.</text>
</comment>
<protein>
    <submittedName>
        <fullName evidence="1">Uncharacterized protein</fullName>
    </submittedName>
</protein>
<dbReference type="AlphaFoldDB" id="A0A1D1WAQ4"/>
<evidence type="ECO:0000313" key="2">
    <source>
        <dbReference type="Proteomes" id="UP000186922"/>
    </source>
</evidence>
<reference evidence="1 2" key="1">
    <citation type="journal article" date="2016" name="Nat. Commun.">
        <title>Extremotolerant tardigrade genome and improved radiotolerance of human cultured cells by tardigrade-unique protein.</title>
        <authorList>
            <person name="Hashimoto T."/>
            <person name="Horikawa D.D."/>
            <person name="Saito Y."/>
            <person name="Kuwahara H."/>
            <person name="Kozuka-Hata H."/>
            <person name="Shin-I T."/>
            <person name="Minakuchi Y."/>
            <person name="Ohishi K."/>
            <person name="Motoyama A."/>
            <person name="Aizu T."/>
            <person name="Enomoto A."/>
            <person name="Kondo K."/>
            <person name="Tanaka S."/>
            <person name="Hara Y."/>
            <person name="Koshikawa S."/>
            <person name="Sagara H."/>
            <person name="Miura T."/>
            <person name="Yokobori S."/>
            <person name="Miyagawa K."/>
            <person name="Suzuki Y."/>
            <person name="Kubo T."/>
            <person name="Oyama M."/>
            <person name="Kohara Y."/>
            <person name="Fujiyama A."/>
            <person name="Arakawa K."/>
            <person name="Katayama T."/>
            <person name="Toyoda A."/>
            <person name="Kunieda T."/>
        </authorList>
    </citation>
    <scope>NUCLEOTIDE SEQUENCE [LARGE SCALE GENOMIC DNA]</scope>
    <source>
        <strain evidence="1 2">YOKOZUNA-1</strain>
    </source>
</reference>
<sequence length="105" mass="11727">MVMDTAAAITSRPMHTVMALTRDTVLATVIIPAITATPTAVMVMDRAMVSVTAQDMVTDRAMVTVMVRDITCTMENSFNDRYIVWPCLPLCKNLCQYPMLFYLSK</sequence>
<accession>A0A1D1WAQ4</accession>